<keyword evidence="2" id="KW-1133">Transmembrane helix</keyword>
<sequence length="421" mass="47262">MDKNSEKNVRFRINITLLIAVVLLVADLYAMINMPQKFIILAIITALFLVAIYFLVDSISIYLMAEKNRKEEQYDSIFKSEKASYLLLRKTFDDLYELIEKGNQSRKANVEDIIHAQKAVAKVSIGRSKENADALMNSNDHIMEKISMLEAVLSDNVSHPAPETNKNDSAYAQNILDNQNKILQQLEVLQNTLNTIGADAKIAAESAKQNFFTEERILAEENKIEKEEPQVQEVAVEEIPSAAGEATVMEETPIEEVPSDMEETPIEEEPSVMEETPIEEEPSAMEETPIEEEPSVMEETPIEEEPSVMKETPIEEEPSVMKETPIEEEPSVMEETPIEEVPSDMEEPSIGKEEVSSPEEDLSKYDDIMVDTLTDSDDNVPVEKIPLEDETVVDDEPAMPDLSDPNKVMTPDEIAALIANL</sequence>
<comment type="caution">
    <text evidence="3">The sequence shown here is derived from an EMBL/GenBank/DDBJ whole genome shotgun (WGS) entry which is preliminary data.</text>
</comment>
<evidence type="ECO:0000256" key="2">
    <source>
        <dbReference type="SAM" id="Phobius"/>
    </source>
</evidence>
<gene>
    <name evidence="3" type="ORF">DW707_13340</name>
</gene>
<feature type="region of interest" description="Disordered" evidence="1">
    <location>
        <begin position="257"/>
        <end position="408"/>
    </location>
</feature>
<dbReference type="EMBL" id="QSKW01000024">
    <property type="protein sequence ID" value="RHE94898.1"/>
    <property type="molecule type" value="Genomic_DNA"/>
</dbReference>
<evidence type="ECO:0000313" key="3">
    <source>
        <dbReference type="EMBL" id="RHE94898.1"/>
    </source>
</evidence>
<dbReference type="Proteomes" id="UP000286271">
    <property type="component" value="Unassembled WGS sequence"/>
</dbReference>
<feature type="compositionally biased region" description="Acidic residues" evidence="1">
    <location>
        <begin position="257"/>
        <end position="306"/>
    </location>
</feature>
<keyword evidence="2" id="KW-0472">Membrane</keyword>
<accession>A0A3R6C9S2</accession>
<dbReference type="RefSeq" id="WP_118930420.1">
    <property type="nucleotide sequence ID" value="NZ_CATYLF010000044.1"/>
</dbReference>
<proteinExistence type="predicted"/>
<dbReference type="AlphaFoldDB" id="A0A3R6C9S2"/>
<reference evidence="3 4" key="1">
    <citation type="submission" date="2018-08" db="EMBL/GenBank/DDBJ databases">
        <title>A genome reference for cultivated species of the human gut microbiota.</title>
        <authorList>
            <person name="Zou Y."/>
            <person name="Xue W."/>
            <person name="Luo G."/>
        </authorList>
    </citation>
    <scope>NUCLEOTIDE SEQUENCE [LARGE SCALE GENOMIC DNA]</scope>
    <source>
        <strain evidence="3 4">AM27-11</strain>
    </source>
</reference>
<feature type="compositionally biased region" description="Acidic residues" evidence="1">
    <location>
        <begin position="388"/>
        <end position="398"/>
    </location>
</feature>
<evidence type="ECO:0000256" key="1">
    <source>
        <dbReference type="SAM" id="MobiDB-lite"/>
    </source>
</evidence>
<feature type="compositionally biased region" description="Acidic residues" evidence="1">
    <location>
        <begin position="326"/>
        <end position="347"/>
    </location>
</feature>
<name>A0A3R6C9S2_9FIRM</name>
<evidence type="ECO:0000313" key="4">
    <source>
        <dbReference type="Proteomes" id="UP000286271"/>
    </source>
</evidence>
<feature type="transmembrane region" description="Helical" evidence="2">
    <location>
        <begin position="12"/>
        <end position="32"/>
    </location>
</feature>
<protein>
    <submittedName>
        <fullName evidence="3">Uncharacterized protein</fullName>
    </submittedName>
</protein>
<feature type="transmembrane region" description="Helical" evidence="2">
    <location>
        <begin position="38"/>
        <end position="63"/>
    </location>
</feature>
<feature type="compositionally biased region" description="Basic and acidic residues" evidence="1">
    <location>
        <begin position="349"/>
        <end position="367"/>
    </location>
</feature>
<organism evidence="3 4">
    <name type="scientific">Roseburia inulinivorans</name>
    <dbReference type="NCBI Taxonomy" id="360807"/>
    <lineage>
        <taxon>Bacteria</taxon>
        <taxon>Bacillati</taxon>
        <taxon>Bacillota</taxon>
        <taxon>Clostridia</taxon>
        <taxon>Lachnospirales</taxon>
        <taxon>Lachnospiraceae</taxon>
        <taxon>Roseburia</taxon>
    </lineage>
</organism>
<keyword evidence="2" id="KW-0812">Transmembrane</keyword>